<sequence>MSVPPPDPFDAIGLRATTAVELFPLDPRLAEQLPASEMRRAGERAWARVVALPAGIAALPADAGSFPGWFGLLVLDGLLLRRVEVGRASWPELLGDGDLMRPWTTAGDALSSIPSHARFEVLAPARVALLDRAFAQRVAPWPEIAAALLERAVERSHWLASHLAAGQPALIDERVWMVLWHLADRWGTTSAAGVELELPSLSHRVLAEMLGARRPTVSLAVRRLAAAGFLTHVPRQGWTLHARPEAFPASAGRRERARAGPPA</sequence>
<feature type="domain" description="HTH crp-type" evidence="1">
    <location>
        <begin position="173"/>
        <end position="241"/>
    </location>
</feature>
<dbReference type="EMBL" id="JACHNU010000002">
    <property type="protein sequence ID" value="MBB4662381.1"/>
    <property type="molecule type" value="Genomic_DNA"/>
</dbReference>
<dbReference type="RefSeq" id="WP_183341530.1">
    <property type="nucleotide sequence ID" value="NZ_JACHNU010000002.1"/>
</dbReference>
<evidence type="ECO:0000313" key="3">
    <source>
        <dbReference type="Proteomes" id="UP000585272"/>
    </source>
</evidence>
<accession>A0A840IDQ0</accession>
<comment type="caution">
    <text evidence="2">The sequence shown here is derived from an EMBL/GenBank/DDBJ whole genome shotgun (WGS) entry which is preliminary data.</text>
</comment>
<dbReference type="InterPro" id="IPR014710">
    <property type="entry name" value="RmlC-like_jellyroll"/>
</dbReference>
<dbReference type="GO" id="GO:0003677">
    <property type="term" value="F:DNA binding"/>
    <property type="evidence" value="ECO:0007669"/>
    <property type="project" value="UniProtKB-KW"/>
</dbReference>
<keyword evidence="3" id="KW-1185">Reference proteome</keyword>
<dbReference type="AlphaFoldDB" id="A0A840IDQ0"/>
<evidence type="ECO:0000313" key="2">
    <source>
        <dbReference type="EMBL" id="MBB4662381.1"/>
    </source>
</evidence>
<dbReference type="Gene3D" id="2.60.120.10">
    <property type="entry name" value="Jelly Rolls"/>
    <property type="match status" value="1"/>
</dbReference>
<dbReference type="Pfam" id="PF13545">
    <property type="entry name" value="HTH_Crp_2"/>
    <property type="match status" value="1"/>
</dbReference>
<dbReference type="Proteomes" id="UP000585272">
    <property type="component" value="Unassembled WGS sequence"/>
</dbReference>
<evidence type="ECO:0000259" key="1">
    <source>
        <dbReference type="Pfam" id="PF13545"/>
    </source>
</evidence>
<proteinExistence type="predicted"/>
<protein>
    <submittedName>
        <fullName evidence="2">DNA-binding MarR family transcriptional regulator</fullName>
    </submittedName>
</protein>
<dbReference type="GO" id="GO:0006355">
    <property type="term" value="P:regulation of DNA-templated transcription"/>
    <property type="evidence" value="ECO:0007669"/>
    <property type="project" value="InterPro"/>
</dbReference>
<organism evidence="2 3">
    <name type="scientific">Conexibacter arvalis</name>
    <dbReference type="NCBI Taxonomy" id="912552"/>
    <lineage>
        <taxon>Bacteria</taxon>
        <taxon>Bacillati</taxon>
        <taxon>Actinomycetota</taxon>
        <taxon>Thermoleophilia</taxon>
        <taxon>Solirubrobacterales</taxon>
        <taxon>Conexibacteraceae</taxon>
        <taxon>Conexibacter</taxon>
    </lineage>
</organism>
<dbReference type="SUPFAM" id="SSF46785">
    <property type="entry name" value="Winged helix' DNA-binding domain"/>
    <property type="match status" value="1"/>
</dbReference>
<dbReference type="InterPro" id="IPR036390">
    <property type="entry name" value="WH_DNA-bd_sf"/>
</dbReference>
<gene>
    <name evidence="2" type="ORF">BDZ31_001967</name>
</gene>
<name>A0A840IDQ0_9ACTN</name>
<reference evidence="2 3" key="1">
    <citation type="submission" date="2020-08" db="EMBL/GenBank/DDBJ databases">
        <title>Genomic Encyclopedia of Archaeal and Bacterial Type Strains, Phase II (KMG-II): from individual species to whole genera.</title>
        <authorList>
            <person name="Goeker M."/>
        </authorList>
    </citation>
    <scope>NUCLEOTIDE SEQUENCE [LARGE SCALE GENOMIC DNA]</scope>
    <source>
        <strain evidence="2 3">DSM 23288</strain>
    </source>
</reference>
<keyword evidence="2" id="KW-0238">DNA-binding</keyword>
<dbReference type="InterPro" id="IPR012318">
    <property type="entry name" value="HTH_CRP"/>
</dbReference>